<keyword evidence="1 9" id="KW-0963">Cytoplasm</keyword>
<evidence type="ECO:0000256" key="4">
    <source>
        <dbReference type="ARBA" id="ARBA00022741"/>
    </source>
</evidence>
<evidence type="ECO:0000256" key="5">
    <source>
        <dbReference type="ARBA" id="ARBA00022840"/>
    </source>
</evidence>
<feature type="binding site" evidence="9">
    <location>
        <position position="17"/>
    </location>
    <ligand>
        <name>ATP</name>
        <dbReference type="ChEBI" id="CHEBI:30616"/>
    </ligand>
</feature>
<dbReference type="Pfam" id="PF01467">
    <property type="entry name" value="CTP_transf_like"/>
    <property type="match status" value="1"/>
</dbReference>
<dbReference type="GO" id="GO:0005524">
    <property type="term" value="F:ATP binding"/>
    <property type="evidence" value="ECO:0007669"/>
    <property type="project" value="UniProtKB-KW"/>
</dbReference>
<name>A0A9D1K7M2_9FIRM</name>
<keyword evidence="2 9" id="KW-0808">Transferase</keyword>
<proteinExistence type="inferred from homology"/>
<evidence type="ECO:0000259" key="10">
    <source>
        <dbReference type="Pfam" id="PF01467"/>
    </source>
</evidence>
<feature type="domain" description="Cytidyltransferase-like" evidence="10">
    <location>
        <begin position="5"/>
        <end position="134"/>
    </location>
</feature>
<protein>
    <recommendedName>
        <fullName evidence="9">Phosphopantetheine adenylyltransferase</fullName>
        <ecNumber evidence="9">2.7.7.3</ecNumber>
    </recommendedName>
    <alternativeName>
        <fullName evidence="9">Dephospho-CoA pyrophosphorylase</fullName>
    </alternativeName>
    <alternativeName>
        <fullName evidence="9">Pantetheine-phosphate adenylyltransferase</fullName>
        <shortName evidence="9">PPAT</shortName>
    </alternativeName>
</protein>
<keyword evidence="4 9" id="KW-0547">Nucleotide-binding</keyword>
<gene>
    <name evidence="9 11" type="primary">coaD</name>
    <name evidence="11" type="ORF">IAD42_00780</name>
</gene>
<evidence type="ECO:0000256" key="9">
    <source>
        <dbReference type="HAMAP-Rule" id="MF_00151"/>
    </source>
</evidence>
<dbReference type="NCBIfam" id="TIGR01510">
    <property type="entry name" value="coaD_prev_kdtB"/>
    <property type="match status" value="1"/>
</dbReference>
<dbReference type="InterPro" id="IPR001980">
    <property type="entry name" value="PPAT"/>
</dbReference>
<comment type="subcellular location">
    <subcellularLocation>
        <location evidence="9">Cytoplasm</location>
    </subcellularLocation>
</comment>
<feature type="site" description="Transition state stabilizer" evidence="9">
    <location>
        <position position="17"/>
    </location>
</feature>
<evidence type="ECO:0000256" key="3">
    <source>
        <dbReference type="ARBA" id="ARBA00022695"/>
    </source>
</evidence>
<dbReference type="Gene3D" id="3.40.50.620">
    <property type="entry name" value="HUPs"/>
    <property type="match status" value="1"/>
</dbReference>
<dbReference type="Proteomes" id="UP000886876">
    <property type="component" value="Unassembled WGS sequence"/>
</dbReference>
<keyword evidence="3 9" id="KW-0548">Nucleotidyltransferase</keyword>
<evidence type="ECO:0000313" key="12">
    <source>
        <dbReference type="Proteomes" id="UP000886876"/>
    </source>
</evidence>
<dbReference type="EMBL" id="DVJS01000019">
    <property type="protein sequence ID" value="HIS96489.1"/>
    <property type="molecule type" value="Genomic_DNA"/>
</dbReference>
<keyword evidence="7 9" id="KW-0173">Coenzyme A biosynthesis</keyword>
<feature type="binding site" evidence="9">
    <location>
        <position position="41"/>
    </location>
    <ligand>
        <name>substrate</name>
    </ligand>
</feature>
<feature type="binding site" evidence="9">
    <location>
        <begin position="89"/>
        <end position="91"/>
    </location>
    <ligand>
        <name>ATP</name>
        <dbReference type="ChEBI" id="CHEBI:30616"/>
    </ligand>
</feature>
<dbReference type="InterPro" id="IPR004821">
    <property type="entry name" value="Cyt_trans-like"/>
</dbReference>
<feature type="binding site" evidence="9">
    <location>
        <position position="88"/>
    </location>
    <ligand>
        <name>substrate</name>
    </ligand>
</feature>
<evidence type="ECO:0000256" key="1">
    <source>
        <dbReference type="ARBA" id="ARBA00022490"/>
    </source>
</evidence>
<keyword evidence="6 9" id="KW-0460">Magnesium</keyword>
<dbReference type="CDD" id="cd02163">
    <property type="entry name" value="PPAT"/>
    <property type="match status" value="1"/>
</dbReference>
<evidence type="ECO:0000256" key="2">
    <source>
        <dbReference type="ARBA" id="ARBA00022679"/>
    </source>
</evidence>
<organism evidence="11 12">
    <name type="scientific">Candidatus Scatomorpha pullistercoris</name>
    <dbReference type="NCBI Taxonomy" id="2840929"/>
    <lineage>
        <taxon>Bacteria</taxon>
        <taxon>Bacillati</taxon>
        <taxon>Bacillota</taxon>
        <taxon>Clostridia</taxon>
        <taxon>Eubacteriales</taxon>
        <taxon>Candidatus Scatomorpha</taxon>
    </lineage>
</organism>
<dbReference type="AlphaFoldDB" id="A0A9D1K7M2"/>
<sequence>MSTAICPGSFDPMTLGHLNIIRRTARIFDKVVVLVAYNAAKQRPMFTIEERVEMISKVVARFKNVEVDAYDGLLAEYAKRYKDAIIVKGLRASTDFENEFQMAQINKTINPALETMFLTSSEKYTFLSSSVVRELAGYGADLSEFLPREIIKDVLARAGAGGR</sequence>
<evidence type="ECO:0000256" key="6">
    <source>
        <dbReference type="ARBA" id="ARBA00022842"/>
    </source>
</evidence>
<dbReference type="GO" id="GO:0015937">
    <property type="term" value="P:coenzyme A biosynthetic process"/>
    <property type="evidence" value="ECO:0007669"/>
    <property type="project" value="UniProtKB-UniRule"/>
</dbReference>
<dbReference type="NCBIfam" id="TIGR00125">
    <property type="entry name" value="cyt_tran_rel"/>
    <property type="match status" value="1"/>
</dbReference>
<comment type="catalytic activity">
    <reaction evidence="8 9">
        <text>(R)-4'-phosphopantetheine + ATP + H(+) = 3'-dephospho-CoA + diphosphate</text>
        <dbReference type="Rhea" id="RHEA:19801"/>
        <dbReference type="ChEBI" id="CHEBI:15378"/>
        <dbReference type="ChEBI" id="CHEBI:30616"/>
        <dbReference type="ChEBI" id="CHEBI:33019"/>
        <dbReference type="ChEBI" id="CHEBI:57328"/>
        <dbReference type="ChEBI" id="CHEBI:61723"/>
        <dbReference type="EC" id="2.7.7.3"/>
    </reaction>
</comment>
<feature type="binding site" evidence="9">
    <location>
        <position position="74"/>
    </location>
    <ligand>
        <name>substrate</name>
    </ligand>
</feature>
<feature type="binding site" evidence="9">
    <location>
        <position position="9"/>
    </location>
    <ligand>
        <name>substrate</name>
    </ligand>
</feature>
<comment type="function">
    <text evidence="9">Reversibly transfers an adenylyl group from ATP to 4'-phosphopantetheine, yielding dephospho-CoA (dPCoA) and pyrophosphate.</text>
</comment>
<evidence type="ECO:0000256" key="7">
    <source>
        <dbReference type="ARBA" id="ARBA00022993"/>
    </source>
</evidence>
<feature type="binding site" evidence="9">
    <location>
        <begin position="9"/>
        <end position="10"/>
    </location>
    <ligand>
        <name>ATP</name>
        <dbReference type="ChEBI" id="CHEBI:30616"/>
    </ligand>
</feature>
<dbReference type="PANTHER" id="PTHR21342">
    <property type="entry name" value="PHOSPHOPANTETHEINE ADENYLYLTRANSFERASE"/>
    <property type="match status" value="1"/>
</dbReference>
<comment type="pathway">
    <text evidence="9">Cofactor biosynthesis; coenzyme A biosynthesis; CoA from (R)-pantothenate: step 4/5.</text>
</comment>
<dbReference type="SUPFAM" id="SSF52374">
    <property type="entry name" value="Nucleotidylyl transferase"/>
    <property type="match status" value="1"/>
</dbReference>
<feature type="binding site" evidence="9">
    <location>
        <position position="99"/>
    </location>
    <ligand>
        <name>ATP</name>
        <dbReference type="ChEBI" id="CHEBI:30616"/>
    </ligand>
</feature>
<dbReference type="HAMAP" id="MF_00151">
    <property type="entry name" value="PPAT_bact"/>
    <property type="match status" value="1"/>
</dbReference>
<comment type="cofactor">
    <cofactor evidence="9">
        <name>Mg(2+)</name>
        <dbReference type="ChEBI" id="CHEBI:18420"/>
    </cofactor>
</comment>
<evidence type="ECO:0000313" key="11">
    <source>
        <dbReference type="EMBL" id="HIS96489.1"/>
    </source>
</evidence>
<reference evidence="11" key="2">
    <citation type="journal article" date="2021" name="PeerJ">
        <title>Extensive microbial diversity within the chicken gut microbiome revealed by metagenomics and culture.</title>
        <authorList>
            <person name="Gilroy R."/>
            <person name="Ravi A."/>
            <person name="Getino M."/>
            <person name="Pursley I."/>
            <person name="Horton D.L."/>
            <person name="Alikhan N.F."/>
            <person name="Baker D."/>
            <person name="Gharbi K."/>
            <person name="Hall N."/>
            <person name="Watson M."/>
            <person name="Adriaenssens E.M."/>
            <person name="Foster-Nyarko E."/>
            <person name="Jarju S."/>
            <person name="Secka A."/>
            <person name="Antonio M."/>
            <person name="Oren A."/>
            <person name="Chaudhuri R.R."/>
            <person name="La Ragione R."/>
            <person name="Hildebrand F."/>
            <person name="Pallen M.J."/>
        </authorList>
    </citation>
    <scope>NUCLEOTIDE SEQUENCE</scope>
    <source>
        <strain evidence="11">ChiHecec3B27-6122</strain>
    </source>
</reference>
<comment type="subunit">
    <text evidence="9">Homohexamer.</text>
</comment>
<accession>A0A9D1K7M2</accession>
<dbReference type="GO" id="GO:0004595">
    <property type="term" value="F:pantetheine-phosphate adenylyltransferase activity"/>
    <property type="evidence" value="ECO:0007669"/>
    <property type="project" value="UniProtKB-UniRule"/>
</dbReference>
<comment type="similarity">
    <text evidence="9">Belongs to the bacterial CoaD family.</text>
</comment>
<dbReference type="EC" id="2.7.7.3" evidence="9"/>
<dbReference type="GO" id="GO:0005737">
    <property type="term" value="C:cytoplasm"/>
    <property type="evidence" value="ECO:0007669"/>
    <property type="project" value="UniProtKB-SubCell"/>
</dbReference>
<dbReference type="InterPro" id="IPR014729">
    <property type="entry name" value="Rossmann-like_a/b/a_fold"/>
</dbReference>
<evidence type="ECO:0000256" key="8">
    <source>
        <dbReference type="ARBA" id="ARBA00029346"/>
    </source>
</evidence>
<dbReference type="PANTHER" id="PTHR21342:SF1">
    <property type="entry name" value="PHOSPHOPANTETHEINE ADENYLYLTRANSFERASE"/>
    <property type="match status" value="1"/>
</dbReference>
<keyword evidence="5 9" id="KW-0067">ATP-binding</keyword>
<feature type="binding site" evidence="9">
    <location>
        <begin position="124"/>
        <end position="130"/>
    </location>
    <ligand>
        <name>ATP</name>
        <dbReference type="ChEBI" id="CHEBI:30616"/>
    </ligand>
</feature>
<dbReference type="PRINTS" id="PR01020">
    <property type="entry name" value="LPSBIOSNTHSS"/>
</dbReference>
<comment type="caution">
    <text evidence="11">The sequence shown here is derived from an EMBL/GenBank/DDBJ whole genome shotgun (WGS) entry which is preliminary data.</text>
</comment>
<reference evidence="11" key="1">
    <citation type="submission" date="2020-10" db="EMBL/GenBank/DDBJ databases">
        <authorList>
            <person name="Gilroy R."/>
        </authorList>
    </citation>
    <scope>NUCLEOTIDE SEQUENCE</scope>
    <source>
        <strain evidence="11">ChiHecec3B27-6122</strain>
    </source>
</reference>